<dbReference type="Proteomes" id="UP000221538">
    <property type="component" value="Unassembled WGS sequence"/>
</dbReference>
<dbReference type="EC" id="1.1.99.1" evidence="3"/>
<dbReference type="SUPFAM" id="SSF51905">
    <property type="entry name" value="FAD/NAD(P)-binding domain"/>
    <property type="match status" value="1"/>
</dbReference>
<evidence type="ECO:0000313" key="4">
    <source>
        <dbReference type="Proteomes" id="UP000221538"/>
    </source>
</evidence>
<dbReference type="AlphaFoldDB" id="A0A292ZEU6"/>
<comment type="caution">
    <text evidence="3">The sequence shown here is derived from an EMBL/GenBank/DDBJ whole genome shotgun (WGS) entry which is preliminary data.</text>
</comment>
<sequence>MGGENAVVDGTLKLRGIDGLRVVDASVMPVIVSGNTNAATIMIAERAAEFILRDKRGY</sequence>
<dbReference type="Gene3D" id="3.50.50.60">
    <property type="entry name" value="FAD/NAD(P)-binding domain"/>
    <property type="match status" value="1"/>
</dbReference>
<evidence type="ECO:0000259" key="2">
    <source>
        <dbReference type="Pfam" id="PF05199"/>
    </source>
</evidence>
<reference evidence="3 4" key="2">
    <citation type="journal article" date="2013" name="Environ. Sci. Technol.">
        <title>The 4-tert-butylphenol-utilizing bacterium Sphingobium fuliginis OMI can degrade bisphenols via phenolic ring hydroxylation and meta-cleavage pathway.</title>
        <authorList>
            <person name="Ogata Y."/>
            <person name="Goda S."/>
            <person name="Toyama T."/>
            <person name="Sei K."/>
            <person name="Ike M."/>
        </authorList>
    </citation>
    <scope>NUCLEOTIDE SEQUENCE [LARGE SCALE GENOMIC DNA]</scope>
    <source>
        <strain evidence="3 4">OMI</strain>
    </source>
</reference>
<organism evidence="3 4">
    <name type="scientific">Sphingobium fuliginis (strain ATCC 27551)</name>
    <dbReference type="NCBI Taxonomy" id="336203"/>
    <lineage>
        <taxon>Bacteria</taxon>
        <taxon>Pseudomonadati</taxon>
        <taxon>Pseudomonadota</taxon>
        <taxon>Alphaproteobacteria</taxon>
        <taxon>Sphingomonadales</taxon>
        <taxon>Sphingomonadaceae</taxon>
        <taxon>Sphingobium</taxon>
    </lineage>
</organism>
<evidence type="ECO:0000256" key="1">
    <source>
        <dbReference type="ARBA" id="ARBA00010790"/>
    </source>
</evidence>
<dbReference type="PANTHER" id="PTHR11552">
    <property type="entry name" value="GLUCOSE-METHANOL-CHOLINE GMC OXIDOREDUCTASE"/>
    <property type="match status" value="1"/>
</dbReference>
<dbReference type="EMBL" id="BEWI01000032">
    <property type="protein sequence ID" value="GAY22007.1"/>
    <property type="molecule type" value="Genomic_DNA"/>
</dbReference>
<dbReference type="InterPro" id="IPR036188">
    <property type="entry name" value="FAD/NAD-bd_sf"/>
</dbReference>
<dbReference type="InterPro" id="IPR012132">
    <property type="entry name" value="GMC_OxRdtase"/>
</dbReference>
<dbReference type="GO" id="GO:0008812">
    <property type="term" value="F:choline dehydrogenase activity"/>
    <property type="evidence" value="ECO:0007669"/>
    <property type="project" value="UniProtKB-EC"/>
</dbReference>
<keyword evidence="3" id="KW-0560">Oxidoreductase</keyword>
<accession>A0A292ZEU6</accession>
<dbReference type="InterPro" id="IPR007867">
    <property type="entry name" value="GMC_OxRtase_C"/>
</dbReference>
<name>A0A292ZEU6_SPHSA</name>
<comment type="similarity">
    <text evidence="1">Belongs to the GMC oxidoreductase family.</text>
</comment>
<dbReference type="GO" id="GO:0050660">
    <property type="term" value="F:flavin adenine dinucleotide binding"/>
    <property type="evidence" value="ECO:0007669"/>
    <property type="project" value="InterPro"/>
</dbReference>
<dbReference type="PANTHER" id="PTHR11552:SF147">
    <property type="entry name" value="CHOLINE DEHYDROGENASE, MITOCHONDRIAL"/>
    <property type="match status" value="1"/>
</dbReference>
<reference evidence="3 4" key="1">
    <citation type="journal article" date="2013" name="Biodegradation">
        <title>Occurrence of 4-tert-butylphenol (4-t-BP) biodegradation in an aquatic sample caused by the presence of Spirodela polyrrhiza and isolation of a 4-t-BP-utilizing bacterium.</title>
        <authorList>
            <person name="Ogata Y."/>
            <person name="Toyama T."/>
            <person name="Yu N."/>
            <person name="Wang X."/>
            <person name="Sei K."/>
            <person name="Ike M."/>
        </authorList>
    </citation>
    <scope>NUCLEOTIDE SEQUENCE [LARGE SCALE GENOMIC DNA]</scope>
    <source>
        <strain evidence="3 4">OMI</strain>
    </source>
</reference>
<proteinExistence type="inferred from homology"/>
<protein>
    <submittedName>
        <fullName evidence="3">Choline dehydrogenase</fullName>
        <ecNumber evidence="3">1.1.99.1</ecNumber>
    </submittedName>
</protein>
<gene>
    <name evidence="3" type="ORF">SFOMI_2560</name>
</gene>
<dbReference type="Pfam" id="PF05199">
    <property type="entry name" value="GMC_oxred_C"/>
    <property type="match status" value="1"/>
</dbReference>
<feature type="domain" description="Glucose-methanol-choline oxidoreductase C-terminal" evidence="2">
    <location>
        <begin position="1"/>
        <end position="44"/>
    </location>
</feature>
<evidence type="ECO:0000313" key="3">
    <source>
        <dbReference type="EMBL" id="GAY22007.1"/>
    </source>
</evidence>